<comment type="caution">
    <text evidence="2">The sequence shown here is derived from an EMBL/GenBank/DDBJ whole genome shotgun (WGS) entry which is preliminary data.</text>
</comment>
<keyword evidence="3" id="KW-1185">Reference proteome</keyword>
<feature type="region of interest" description="Disordered" evidence="1">
    <location>
        <begin position="244"/>
        <end position="270"/>
    </location>
</feature>
<dbReference type="AlphaFoldDB" id="A0A834T2B4"/>
<gene>
    <name evidence="2" type="ORF">G2W53_040105</name>
</gene>
<proteinExistence type="predicted"/>
<evidence type="ECO:0000313" key="3">
    <source>
        <dbReference type="Proteomes" id="UP000634136"/>
    </source>
</evidence>
<name>A0A834T2B4_9FABA</name>
<dbReference type="EMBL" id="JAAIUW010000012">
    <property type="protein sequence ID" value="KAF7807944.1"/>
    <property type="molecule type" value="Genomic_DNA"/>
</dbReference>
<evidence type="ECO:0000313" key="2">
    <source>
        <dbReference type="EMBL" id="KAF7807944.1"/>
    </source>
</evidence>
<protein>
    <submittedName>
        <fullName evidence="2">Uncharacterized protein</fullName>
    </submittedName>
</protein>
<organism evidence="2 3">
    <name type="scientific">Senna tora</name>
    <dbReference type="NCBI Taxonomy" id="362788"/>
    <lineage>
        <taxon>Eukaryota</taxon>
        <taxon>Viridiplantae</taxon>
        <taxon>Streptophyta</taxon>
        <taxon>Embryophyta</taxon>
        <taxon>Tracheophyta</taxon>
        <taxon>Spermatophyta</taxon>
        <taxon>Magnoliopsida</taxon>
        <taxon>eudicotyledons</taxon>
        <taxon>Gunneridae</taxon>
        <taxon>Pentapetalae</taxon>
        <taxon>rosids</taxon>
        <taxon>fabids</taxon>
        <taxon>Fabales</taxon>
        <taxon>Fabaceae</taxon>
        <taxon>Caesalpinioideae</taxon>
        <taxon>Cassia clade</taxon>
        <taxon>Senna</taxon>
    </lineage>
</organism>
<evidence type="ECO:0000256" key="1">
    <source>
        <dbReference type="SAM" id="MobiDB-lite"/>
    </source>
</evidence>
<dbReference type="Proteomes" id="UP000634136">
    <property type="component" value="Unassembled WGS sequence"/>
</dbReference>
<accession>A0A834T2B4</accession>
<reference evidence="2" key="1">
    <citation type="submission" date="2020-09" db="EMBL/GenBank/DDBJ databases">
        <title>Genome-Enabled Discovery of Anthraquinone Biosynthesis in Senna tora.</title>
        <authorList>
            <person name="Kang S.-H."/>
            <person name="Pandey R.P."/>
            <person name="Lee C.-M."/>
            <person name="Sim J.-S."/>
            <person name="Jeong J.-T."/>
            <person name="Choi B.-S."/>
            <person name="Jung M."/>
            <person name="Ginzburg D."/>
            <person name="Zhao K."/>
            <person name="Won S.Y."/>
            <person name="Oh T.-J."/>
            <person name="Yu Y."/>
            <person name="Kim N.-H."/>
            <person name="Lee O.R."/>
            <person name="Lee T.-H."/>
            <person name="Bashyal P."/>
            <person name="Kim T.-S."/>
            <person name="Lee W.-H."/>
            <person name="Kawkins C."/>
            <person name="Kim C.-K."/>
            <person name="Kim J.S."/>
            <person name="Ahn B.O."/>
            <person name="Rhee S.Y."/>
            <person name="Sohng J.K."/>
        </authorList>
    </citation>
    <scope>NUCLEOTIDE SEQUENCE</scope>
    <source>
        <tissue evidence="2">Leaf</tissue>
    </source>
</reference>
<sequence length="270" mass="29926">MMNDTLTICIYEDVVLCEEANKVAFHCSNHPKLTSINGGISFEGLRQLVHQTLKLQPNQQMSEIIYKMPFLSNFVRFFPCRVMDDGGVNAMLGYHSRSVPFLSLLVMEICANISAVQQEPIDTDYIPENLGQLDLSVSFVSLAFTICDFPRSAAAPLFFDIDGQFVSHEGSFIVLAARFFCSSTNICIFCHGWRDLATLLRVLTFQSPPLIHALFVVGGLGGAWPPKVSSDYLVISQDHESRVAESEAFPSGERDVSSSPPFVFDPAELD</sequence>